<organism evidence="8 9">
    <name type="scientific">Gossypium lobatum</name>
    <dbReference type="NCBI Taxonomy" id="34289"/>
    <lineage>
        <taxon>Eukaryota</taxon>
        <taxon>Viridiplantae</taxon>
        <taxon>Streptophyta</taxon>
        <taxon>Embryophyta</taxon>
        <taxon>Tracheophyta</taxon>
        <taxon>Spermatophyta</taxon>
        <taxon>Magnoliopsida</taxon>
        <taxon>eudicotyledons</taxon>
        <taxon>Gunneridae</taxon>
        <taxon>Pentapetalae</taxon>
        <taxon>rosids</taxon>
        <taxon>malvids</taxon>
        <taxon>Malvales</taxon>
        <taxon>Malvaceae</taxon>
        <taxon>Malvoideae</taxon>
        <taxon>Gossypium</taxon>
    </lineage>
</organism>
<dbReference type="GO" id="GO:0005524">
    <property type="term" value="F:ATP binding"/>
    <property type="evidence" value="ECO:0007669"/>
    <property type="project" value="UniProtKB-KW"/>
</dbReference>
<protein>
    <recommendedName>
        <fullName evidence="7">Ycf2 N-terminal domain-containing protein</fullName>
    </recommendedName>
</protein>
<dbReference type="Proteomes" id="UP000593572">
    <property type="component" value="Unassembled WGS sequence"/>
</dbReference>
<dbReference type="Pfam" id="PF05695">
    <property type="entry name" value="Ycf2"/>
    <property type="match status" value="1"/>
</dbReference>
<dbReference type="EMBL" id="JABEZX010350165">
    <property type="protein sequence ID" value="MBA0576548.1"/>
    <property type="molecule type" value="Genomic_DNA"/>
</dbReference>
<evidence type="ECO:0000256" key="6">
    <source>
        <dbReference type="ARBA" id="ARBA00022840"/>
    </source>
</evidence>
<evidence type="ECO:0000256" key="5">
    <source>
        <dbReference type="ARBA" id="ARBA00022741"/>
    </source>
</evidence>
<feature type="non-terminal residue" evidence="8">
    <location>
        <position position="1"/>
    </location>
</feature>
<keyword evidence="4" id="KW-0934">Plastid</keyword>
<comment type="subcellular location">
    <subcellularLocation>
        <location evidence="2">Plastid</location>
    </subcellularLocation>
</comment>
<comment type="similarity">
    <text evidence="3">Belongs to the Ycf2 family.</text>
</comment>
<dbReference type="PANTHER" id="PTHR33078:SF89">
    <property type="entry name" value="PROTEIN YCF2"/>
    <property type="match status" value="1"/>
</dbReference>
<evidence type="ECO:0000256" key="2">
    <source>
        <dbReference type="ARBA" id="ARBA00004474"/>
    </source>
</evidence>
<comment type="caution">
    <text evidence="8">The sequence shown here is derived from an EMBL/GenBank/DDBJ whole genome shotgun (WGS) entry which is preliminary data.</text>
</comment>
<evidence type="ECO:0000256" key="1">
    <source>
        <dbReference type="ARBA" id="ARBA00002329"/>
    </source>
</evidence>
<evidence type="ECO:0000256" key="4">
    <source>
        <dbReference type="ARBA" id="ARBA00022640"/>
    </source>
</evidence>
<evidence type="ECO:0000313" key="8">
    <source>
        <dbReference type="EMBL" id="MBA0576548.1"/>
    </source>
</evidence>
<dbReference type="GO" id="GO:0009536">
    <property type="term" value="C:plastid"/>
    <property type="evidence" value="ECO:0007669"/>
    <property type="project" value="UniProtKB-SubCell"/>
</dbReference>
<keyword evidence="5" id="KW-0547">Nucleotide-binding</keyword>
<evidence type="ECO:0000259" key="7">
    <source>
        <dbReference type="Pfam" id="PF05695"/>
    </source>
</evidence>
<feature type="domain" description="Ycf2 N-terminal" evidence="7">
    <location>
        <begin position="1"/>
        <end position="104"/>
    </location>
</feature>
<evidence type="ECO:0000256" key="3">
    <source>
        <dbReference type="ARBA" id="ARBA00009361"/>
    </source>
</evidence>
<accession>A0A7J8NHS2</accession>
<name>A0A7J8NHS2_9ROSI</name>
<evidence type="ECO:0000313" key="9">
    <source>
        <dbReference type="Proteomes" id="UP000593572"/>
    </source>
</evidence>
<dbReference type="InterPro" id="IPR056777">
    <property type="entry name" value="Ycf2_N"/>
</dbReference>
<reference evidence="8 9" key="1">
    <citation type="journal article" date="2019" name="Genome Biol. Evol.">
        <title>Insights into the evolution of the New World diploid cottons (Gossypium, subgenus Houzingenia) based on genome sequencing.</title>
        <authorList>
            <person name="Grover C.E."/>
            <person name="Arick M.A. 2nd"/>
            <person name="Thrash A."/>
            <person name="Conover J.L."/>
            <person name="Sanders W.S."/>
            <person name="Peterson D.G."/>
            <person name="Frelichowski J.E."/>
            <person name="Scheffler J.A."/>
            <person name="Scheffler B.E."/>
            <person name="Wendel J.F."/>
        </authorList>
    </citation>
    <scope>NUCLEOTIDE SEQUENCE [LARGE SCALE GENOMIC DNA]</scope>
    <source>
        <strain evidence="8">157</strain>
        <tissue evidence="8">Leaf</tissue>
    </source>
</reference>
<proteinExistence type="inferred from homology"/>
<comment type="function">
    <text evidence="1">Probable ATPase of unknown function. Its presence in a non-photosynthetic plant (Epifagus virginiana) and experiments in tobacco indicate that it has an essential function which is probably not related to photosynthesis.</text>
</comment>
<dbReference type="PANTHER" id="PTHR33078">
    <property type="entry name" value="PROTEIN YCF2-RELATED"/>
    <property type="match status" value="1"/>
</dbReference>
<keyword evidence="9" id="KW-1185">Reference proteome</keyword>
<sequence length="117" mass="14338">DRFDSIRNEDSKYHTLINQRKIQQLKERLILWDPFFLQTERMEIELDRFPKCLSGYSSMSWLFTEREKRMNNHLLSKEIEEFLGNPTRSIRSFFSDRWSELHLVRTLLRGLLEIRNC</sequence>
<keyword evidence="6" id="KW-0067">ATP-binding</keyword>
<gene>
    <name evidence="8" type="ORF">Golob_025179</name>
</gene>
<dbReference type="AlphaFoldDB" id="A0A7J8NHS2"/>